<protein>
    <recommendedName>
        <fullName evidence="3">Zinc finger protein</fullName>
    </recommendedName>
</protein>
<reference evidence="1 2" key="1">
    <citation type="submission" date="2020-08" db="EMBL/GenBank/DDBJ databases">
        <title>Plant Genome Project.</title>
        <authorList>
            <person name="Zhang R.-G."/>
        </authorList>
    </citation>
    <scope>NUCLEOTIDE SEQUENCE [LARGE SCALE GENOMIC DNA]</scope>
    <source>
        <strain evidence="1">WSP0</strain>
        <tissue evidence="1">Leaf</tissue>
    </source>
</reference>
<accession>A0AAV6JZW2</accession>
<name>A0AAV6JZW2_9ERIC</name>
<evidence type="ECO:0000313" key="2">
    <source>
        <dbReference type="Proteomes" id="UP000823749"/>
    </source>
</evidence>
<organism evidence="1 2">
    <name type="scientific">Rhododendron griersonianum</name>
    <dbReference type="NCBI Taxonomy" id="479676"/>
    <lineage>
        <taxon>Eukaryota</taxon>
        <taxon>Viridiplantae</taxon>
        <taxon>Streptophyta</taxon>
        <taxon>Embryophyta</taxon>
        <taxon>Tracheophyta</taxon>
        <taxon>Spermatophyta</taxon>
        <taxon>Magnoliopsida</taxon>
        <taxon>eudicotyledons</taxon>
        <taxon>Gunneridae</taxon>
        <taxon>Pentapetalae</taxon>
        <taxon>asterids</taxon>
        <taxon>Ericales</taxon>
        <taxon>Ericaceae</taxon>
        <taxon>Ericoideae</taxon>
        <taxon>Rhodoreae</taxon>
        <taxon>Rhododendron</taxon>
    </lineage>
</organism>
<gene>
    <name evidence="1" type="ORF">RHGRI_017983</name>
</gene>
<dbReference type="Proteomes" id="UP000823749">
    <property type="component" value="Chromosome 6"/>
</dbReference>
<keyword evidence="2" id="KW-1185">Reference proteome</keyword>
<comment type="caution">
    <text evidence="1">The sequence shown here is derived from an EMBL/GenBank/DDBJ whole genome shotgun (WGS) entry which is preliminary data.</text>
</comment>
<sequence>MVEVGEEDTVDIQVVVTEEARVVVTEDFQEADTVETREGDLEVAQVEDLEEEIAVAVVMEDGTEALYHS</sequence>
<evidence type="ECO:0008006" key="3">
    <source>
        <dbReference type="Google" id="ProtNLM"/>
    </source>
</evidence>
<evidence type="ECO:0000313" key="1">
    <source>
        <dbReference type="EMBL" id="KAG5545683.1"/>
    </source>
</evidence>
<proteinExistence type="predicted"/>
<dbReference type="EMBL" id="JACTNZ010000006">
    <property type="protein sequence ID" value="KAG5545683.1"/>
    <property type="molecule type" value="Genomic_DNA"/>
</dbReference>
<dbReference type="AlphaFoldDB" id="A0AAV6JZW2"/>